<name>F4GI67_PARC1</name>
<dbReference type="OrthoDB" id="369428at2"/>
<reference evidence="3" key="1">
    <citation type="submission" date="2011-04" db="EMBL/GenBank/DDBJ databases">
        <title>The complete genome of Spirochaeta coccoides DSM 17374.</title>
        <authorList>
            <person name="Lucas S."/>
            <person name="Copeland A."/>
            <person name="Lapidus A."/>
            <person name="Bruce D."/>
            <person name="Goodwin L."/>
            <person name="Pitluck S."/>
            <person name="Peters L."/>
            <person name="Kyrpides N."/>
            <person name="Mavromatis K."/>
            <person name="Pagani I."/>
            <person name="Ivanova N."/>
            <person name="Ovchinnikova G."/>
            <person name="Lu M."/>
            <person name="Detter J.C."/>
            <person name="Tapia R."/>
            <person name="Han C."/>
            <person name="Land M."/>
            <person name="Hauser L."/>
            <person name="Markowitz V."/>
            <person name="Cheng J.-F."/>
            <person name="Hugenholtz P."/>
            <person name="Woyke T."/>
            <person name="Wu D."/>
            <person name="Spring S."/>
            <person name="Schroeder M."/>
            <person name="Brambilla E."/>
            <person name="Klenk H.-P."/>
            <person name="Eisen J.A."/>
        </authorList>
    </citation>
    <scope>NUCLEOTIDE SEQUENCE [LARGE SCALE GENOMIC DNA]</scope>
    <source>
        <strain evidence="3">ATCC BAA-1237 / DSM 17374 / SPN1</strain>
    </source>
</reference>
<keyword evidence="1" id="KW-0472">Membrane</keyword>
<dbReference type="RefSeq" id="WP_013740060.1">
    <property type="nucleotide sequence ID" value="NC_015436.1"/>
</dbReference>
<evidence type="ECO:0000313" key="2">
    <source>
        <dbReference type="EMBL" id="AEC02665.1"/>
    </source>
</evidence>
<feature type="transmembrane region" description="Helical" evidence="1">
    <location>
        <begin position="167"/>
        <end position="190"/>
    </location>
</feature>
<protein>
    <submittedName>
        <fullName evidence="2">Uncharacterized protein</fullName>
    </submittedName>
</protein>
<accession>F4GI67</accession>
<dbReference type="Proteomes" id="UP000007939">
    <property type="component" value="Chromosome"/>
</dbReference>
<sequence>MKTVRIVAQDILCLMLIVSTIGCSMDWSRQEIREAITEEELKPRVASIIEENYDVIRPYLEEEQSSRSAGGTGKEYPQKIDGMDVVDRILAEDQGQDYLEFCYMVASADDSEAVLKASEKLLAADEYANLKDTYTTSERSLQRNVSAICRALPPSQRAKFAKDVQKLVTRTLVLLTAGIVYACIPSVMLWGKISAAAGIAVAAGVVATTVISIWRFYRYNQSADEAFGEWLKSVTTEPEISYALAASIMAVGKSLKRGPVVTGIIMAVFALYNVVEMVKPMLKTYNFSV</sequence>
<organism evidence="2 3">
    <name type="scientific">Parasphaerochaeta coccoides (strain ATCC BAA-1237 / DSM 17374 / SPN1)</name>
    <name type="common">Sphaerochaeta coccoides</name>
    <dbReference type="NCBI Taxonomy" id="760011"/>
    <lineage>
        <taxon>Bacteria</taxon>
        <taxon>Pseudomonadati</taxon>
        <taxon>Spirochaetota</taxon>
        <taxon>Spirochaetia</taxon>
        <taxon>Spirochaetales</taxon>
        <taxon>Sphaerochaetaceae</taxon>
        <taxon>Parasphaerochaeta</taxon>
    </lineage>
</organism>
<keyword evidence="3" id="KW-1185">Reference proteome</keyword>
<dbReference type="STRING" id="760011.Spico_1462"/>
<dbReference type="EMBL" id="CP002659">
    <property type="protein sequence ID" value="AEC02665.1"/>
    <property type="molecule type" value="Genomic_DNA"/>
</dbReference>
<evidence type="ECO:0000313" key="3">
    <source>
        <dbReference type="Proteomes" id="UP000007939"/>
    </source>
</evidence>
<reference evidence="2 3" key="2">
    <citation type="journal article" date="2012" name="Stand. Genomic Sci.">
        <title>Complete genome sequence of the termite hindgut bacterium Spirochaeta coccoides type strain (SPN1(T)), reclassification in the genus Sphaerochaeta as Sphaerochaeta coccoides comb. nov. and emendations of the family Spirochaetaceae and the genus Sphaerochaeta.</title>
        <authorList>
            <person name="Abt B."/>
            <person name="Han C."/>
            <person name="Scheuner C."/>
            <person name="Lu M."/>
            <person name="Lapidus A."/>
            <person name="Nolan M."/>
            <person name="Lucas S."/>
            <person name="Hammon N."/>
            <person name="Deshpande S."/>
            <person name="Cheng J.F."/>
            <person name="Tapia R."/>
            <person name="Goodwin L.A."/>
            <person name="Pitluck S."/>
            <person name="Liolios K."/>
            <person name="Pagani I."/>
            <person name="Ivanova N."/>
            <person name="Mavromatis K."/>
            <person name="Mikhailova N."/>
            <person name="Huntemann M."/>
            <person name="Pati A."/>
            <person name="Chen A."/>
            <person name="Palaniappan K."/>
            <person name="Land M."/>
            <person name="Hauser L."/>
            <person name="Brambilla E.M."/>
            <person name="Rohde M."/>
            <person name="Spring S."/>
            <person name="Gronow S."/>
            <person name="Goker M."/>
            <person name="Woyke T."/>
            <person name="Bristow J."/>
            <person name="Eisen J.A."/>
            <person name="Markowitz V."/>
            <person name="Hugenholtz P."/>
            <person name="Kyrpides N.C."/>
            <person name="Klenk H.P."/>
            <person name="Detter J.C."/>
        </authorList>
    </citation>
    <scope>NUCLEOTIDE SEQUENCE [LARGE SCALE GENOMIC DNA]</scope>
    <source>
        <strain evidence="3">ATCC BAA-1237 / DSM 17374 / SPN1</strain>
    </source>
</reference>
<gene>
    <name evidence="2" type="ordered locus">Spico_1462</name>
</gene>
<feature type="transmembrane region" description="Helical" evidence="1">
    <location>
        <begin position="258"/>
        <end position="275"/>
    </location>
</feature>
<feature type="transmembrane region" description="Helical" evidence="1">
    <location>
        <begin position="196"/>
        <end position="217"/>
    </location>
</feature>
<keyword evidence="1" id="KW-0812">Transmembrane</keyword>
<dbReference type="AlphaFoldDB" id="F4GI67"/>
<dbReference type="PROSITE" id="PS51257">
    <property type="entry name" value="PROKAR_LIPOPROTEIN"/>
    <property type="match status" value="1"/>
</dbReference>
<dbReference type="KEGG" id="scc:Spico_1462"/>
<dbReference type="HOGENOM" id="CLU_997157_0_0_12"/>
<evidence type="ECO:0000256" key="1">
    <source>
        <dbReference type="SAM" id="Phobius"/>
    </source>
</evidence>
<keyword evidence="1" id="KW-1133">Transmembrane helix</keyword>
<proteinExistence type="predicted"/>